<keyword evidence="4" id="KW-0539">Nucleus</keyword>
<reference evidence="5" key="1">
    <citation type="journal article" date="2023" name="Insect Mol. Biol.">
        <title>Genome sequencing provides insights into the evolution of gene families encoding plant cell wall-degrading enzymes in longhorned beetles.</title>
        <authorList>
            <person name="Shin N.R."/>
            <person name="Okamura Y."/>
            <person name="Kirsch R."/>
            <person name="Pauchet Y."/>
        </authorList>
    </citation>
    <scope>NUCLEOTIDE SEQUENCE</scope>
    <source>
        <strain evidence="5">RBIC_L_NR</strain>
    </source>
</reference>
<proteinExistence type="inferred from homology"/>
<comment type="subcellular location">
    <subcellularLocation>
        <location evidence="1">Nucleus</location>
    </subcellularLocation>
</comment>
<evidence type="ECO:0000256" key="4">
    <source>
        <dbReference type="ARBA" id="ARBA00023242"/>
    </source>
</evidence>
<dbReference type="SUPFAM" id="SSF47396">
    <property type="entry name" value="Transcription factor IIA (TFIIA), alpha-helical domain"/>
    <property type="match status" value="1"/>
</dbReference>
<dbReference type="PANTHER" id="PTHR12694:SF8">
    <property type="entry name" value="TRANSCRIPTION INITIATION FACTOR IIA SUBUNIT 1"/>
    <property type="match status" value="1"/>
</dbReference>
<gene>
    <name evidence="5" type="ORF">NQ314_013143</name>
</gene>
<organism evidence="5 6">
    <name type="scientific">Rhamnusium bicolor</name>
    <dbReference type="NCBI Taxonomy" id="1586634"/>
    <lineage>
        <taxon>Eukaryota</taxon>
        <taxon>Metazoa</taxon>
        <taxon>Ecdysozoa</taxon>
        <taxon>Arthropoda</taxon>
        <taxon>Hexapoda</taxon>
        <taxon>Insecta</taxon>
        <taxon>Pterygota</taxon>
        <taxon>Neoptera</taxon>
        <taxon>Endopterygota</taxon>
        <taxon>Coleoptera</taxon>
        <taxon>Polyphaga</taxon>
        <taxon>Cucujiformia</taxon>
        <taxon>Chrysomeloidea</taxon>
        <taxon>Cerambycidae</taxon>
        <taxon>Lepturinae</taxon>
        <taxon>Rhagiini</taxon>
        <taxon>Rhamnusium</taxon>
    </lineage>
</organism>
<comment type="caution">
    <text evidence="5">The sequence shown here is derived from an EMBL/GenBank/DDBJ whole genome shotgun (WGS) entry which is preliminary data.</text>
</comment>
<dbReference type="InterPro" id="IPR004855">
    <property type="entry name" value="TFIIA_asu/bsu"/>
</dbReference>
<dbReference type="EMBL" id="JANEYF010003657">
    <property type="protein sequence ID" value="KAJ8934869.1"/>
    <property type="molecule type" value="Genomic_DNA"/>
</dbReference>
<protein>
    <submittedName>
        <fullName evidence="5">Uncharacterized protein</fullName>
    </submittedName>
</protein>
<dbReference type="Pfam" id="PF03153">
    <property type="entry name" value="TFIIA"/>
    <property type="match status" value="1"/>
</dbReference>
<dbReference type="PANTHER" id="PTHR12694">
    <property type="entry name" value="TRANSCRIPTION INITIATION FACTOR IIA SUBUNIT 1"/>
    <property type="match status" value="1"/>
</dbReference>
<evidence type="ECO:0000256" key="3">
    <source>
        <dbReference type="ARBA" id="ARBA00023163"/>
    </source>
</evidence>
<evidence type="ECO:0000313" key="5">
    <source>
        <dbReference type="EMBL" id="KAJ8934869.1"/>
    </source>
</evidence>
<sequence>MHYKAYQDVINDVISNTREHFVEDGVDETVLQELKQLWQTKLAASKAVEENREADKILGILFTSNTLQLKCSEINLF</sequence>
<dbReference type="GO" id="GO:0006367">
    <property type="term" value="P:transcription initiation at RNA polymerase II promoter"/>
    <property type="evidence" value="ECO:0007669"/>
    <property type="project" value="InterPro"/>
</dbReference>
<comment type="similarity">
    <text evidence="2">Belongs to the TFIIA subunit 1 family.</text>
</comment>
<dbReference type="FunFam" id="1.10.287.100:FF:000001">
    <property type="entry name" value="Transcription initiation factor IIA subunit"/>
    <property type="match status" value="1"/>
</dbReference>
<keyword evidence="3" id="KW-0804">Transcription</keyword>
<evidence type="ECO:0000313" key="6">
    <source>
        <dbReference type="Proteomes" id="UP001162156"/>
    </source>
</evidence>
<accession>A0AAV8X8N5</accession>
<dbReference type="GO" id="GO:0005672">
    <property type="term" value="C:transcription factor TFIIA complex"/>
    <property type="evidence" value="ECO:0007669"/>
    <property type="project" value="InterPro"/>
</dbReference>
<dbReference type="Proteomes" id="UP001162156">
    <property type="component" value="Unassembled WGS sequence"/>
</dbReference>
<dbReference type="AlphaFoldDB" id="A0AAV8X8N5"/>
<evidence type="ECO:0000256" key="1">
    <source>
        <dbReference type="ARBA" id="ARBA00004123"/>
    </source>
</evidence>
<keyword evidence="6" id="KW-1185">Reference proteome</keyword>
<dbReference type="Gene3D" id="1.10.287.100">
    <property type="match status" value="1"/>
</dbReference>
<evidence type="ECO:0000256" key="2">
    <source>
        <dbReference type="ARBA" id="ARBA00010059"/>
    </source>
</evidence>
<name>A0AAV8X8N5_9CUCU</name>